<evidence type="ECO:0000313" key="2">
    <source>
        <dbReference type="Proteomes" id="UP001160625"/>
    </source>
</evidence>
<dbReference type="Proteomes" id="UP001160625">
    <property type="component" value="Unassembled WGS sequence"/>
</dbReference>
<comment type="caution">
    <text evidence="1">The sequence shown here is derived from an EMBL/GenBank/DDBJ whole genome shotgun (WGS) entry which is preliminary data.</text>
</comment>
<organism evidence="1 2">
    <name type="scientific">Sphingomonas oryzagri</name>
    <dbReference type="NCBI Taxonomy" id="3042314"/>
    <lineage>
        <taxon>Bacteria</taxon>
        <taxon>Pseudomonadati</taxon>
        <taxon>Pseudomonadota</taxon>
        <taxon>Alphaproteobacteria</taxon>
        <taxon>Sphingomonadales</taxon>
        <taxon>Sphingomonadaceae</taxon>
        <taxon>Sphingomonas</taxon>
    </lineage>
</organism>
<keyword evidence="2" id="KW-1185">Reference proteome</keyword>
<accession>A0ABT6N2P7</accession>
<gene>
    <name evidence="1" type="ORF">QGN17_12670</name>
</gene>
<name>A0ABT6N2P7_9SPHN</name>
<dbReference type="InterPro" id="IPR056928">
    <property type="entry name" value="Gp77-like"/>
</dbReference>
<dbReference type="RefSeq" id="WP_281044849.1">
    <property type="nucleotide sequence ID" value="NZ_JARYGZ010000001.1"/>
</dbReference>
<dbReference type="EMBL" id="JARYGZ010000001">
    <property type="protein sequence ID" value="MDH7639585.1"/>
    <property type="molecule type" value="Genomic_DNA"/>
</dbReference>
<evidence type="ECO:0000313" key="1">
    <source>
        <dbReference type="EMBL" id="MDH7639585.1"/>
    </source>
</evidence>
<dbReference type="Pfam" id="PF23148">
    <property type="entry name" value="Gp77"/>
    <property type="match status" value="1"/>
</dbReference>
<proteinExistence type="predicted"/>
<sequence length="86" mass="9337">MLTKCVDATLDYAVEWPRARLLGVPIEESAWTCRPEGLTIEPREAAPGIVAVRISGGARGVAYRLTNRVTLADDRTLARSLDLEAA</sequence>
<protein>
    <submittedName>
        <fullName evidence="1">Uncharacterized protein</fullName>
    </submittedName>
</protein>
<reference evidence="1" key="1">
    <citation type="submission" date="2023-04" db="EMBL/GenBank/DDBJ databases">
        <title>Sphingomonas sp. MAHUQ-71 isolated from rice field.</title>
        <authorList>
            <person name="Huq M.A."/>
        </authorList>
    </citation>
    <scope>NUCLEOTIDE SEQUENCE</scope>
    <source>
        <strain evidence="1">MAHUQ-71</strain>
    </source>
</reference>